<dbReference type="EMBL" id="HBKR01008876">
    <property type="protein sequence ID" value="CAE2292705.1"/>
    <property type="molecule type" value="Transcribed_RNA"/>
</dbReference>
<feature type="domain" description="BCS1 N-terminal" evidence="14">
    <location>
        <begin position="24"/>
        <end position="197"/>
    </location>
</feature>
<keyword evidence="4" id="KW-0547">Nucleotide-binding</keyword>
<keyword evidence="5" id="KW-0999">Mitochondrion inner membrane</keyword>
<keyword evidence="6" id="KW-0378">Hydrolase</keyword>
<dbReference type="GO" id="GO:0016887">
    <property type="term" value="F:ATP hydrolysis activity"/>
    <property type="evidence" value="ECO:0007669"/>
    <property type="project" value="InterPro"/>
</dbReference>
<evidence type="ECO:0000313" key="15">
    <source>
        <dbReference type="EMBL" id="CAE2292705.1"/>
    </source>
</evidence>
<keyword evidence="7" id="KW-0067">ATP-binding</keyword>
<proteinExistence type="inferred from homology"/>
<evidence type="ECO:0000256" key="9">
    <source>
        <dbReference type="ARBA" id="ARBA00023128"/>
    </source>
</evidence>
<dbReference type="InterPro" id="IPR057495">
    <property type="entry name" value="AAA_lid_BCS1"/>
</dbReference>
<dbReference type="GO" id="GO:0005743">
    <property type="term" value="C:mitochondrial inner membrane"/>
    <property type="evidence" value="ECO:0007669"/>
    <property type="project" value="UniProtKB-SubCell"/>
</dbReference>
<evidence type="ECO:0000256" key="4">
    <source>
        <dbReference type="ARBA" id="ARBA00022741"/>
    </source>
</evidence>
<dbReference type="Pfam" id="PF00004">
    <property type="entry name" value="AAA"/>
    <property type="match status" value="1"/>
</dbReference>
<evidence type="ECO:0000256" key="1">
    <source>
        <dbReference type="ARBA" id="ARBA00004434"/>
    </source>
</evidence>
<comment type="similarity">
    <text evidence="2">Belongs to the AAA ATPase family. BCS1 subfamily.</text>
</comment>
<keyword evidence="3 12" id="KW-0812">Transmembrane</keyword>
<evidence type="ECO:0000256" key="12">
    <source>
        <dbReference type="SAM" id="Phobius"/>
    </source>
</evidence>
<dbReference type="InterPro" id="IPR027417">
    <property type="entry name" value="P-loop_NTPase"/>
</dbReference>
<gene>
    <name evidence="15" type="ORF">NAES01612_LOCUS5883</name>
</gene>
<reference evidence="15" key="1">
    <citation type="submission" date="2021-01" db="EMBL/GenBank/DDBJ databases">
        <authorList>
            <person name="Corre E."/>
            <person name="Pelletier E."/>
            <person name="Niang G."/>
            <person name="Scheremetjew M."/>
            <person name="Finn R."/>
            <person name="Kale V."/>
            <person name="Holt S."/>
            <person name="Cochrane G."/>
            <person name="Meng A."/>
            <person name="Brown T."/>
            <person name="Cohen L."/>
        </authorList>
    </citation>
    <scope>NUCLEOTIDE SEQUENCE</scope>
    <source>
        <strain evidence="15">SoJaBio B1-5/56/2</strain>
    </source>
</reference>
<dbReference type="GO" id="GO:0005524">
    <property type="term" value="F:ATP binding"/>
    <property type="evidence" value="ECO:0007669"/>
    <property type="project" value="UniProtKB-KW"/>
</dbReference>
<evidence type="ECO:0000256" key="6">
    <source>
        <dbReference type="ARBA" id="ARBA00022801"/>
    </source>
</evidence>
<evidence type="ECO:0000256" key="10">
    <source>
        <dbReference type="ARBA" id="ARBA00023136"/>
    </source>
</evidence>
<evidence type="ECO:0008006" key="16">
    <source>
        <dbReference type="Google" id="ProtNLM"/>
    </source>
</evidence>
<name>A0A7S4KF36_9EUKA</name>
<dbReference type="PANTHER" id="PTHR23070">
    <property type="entry name" value="BCS1 AAA-TYPE ATPASE"/>
    <property type="match status" value="1"/>
</dbReference>
<dbReference type="Gene3D" id="3.40.50.300">
    <property type="entry name" value="P-loop containing nucleotide triphosphate hydrolases"/>
    <property type="match status" value="1"/>
</dbReference>
<dbReference type="InterPro" id="IPR003959">
    <property type="entry name" value="ATPase_AAA_core"/>
</dbReference>
<evidence type="ECO:0000256" key="3">
    <source>
        <dbReference type="ARBA" id="ARBA00022692"/>
    </source>
</evidence>
<evidence type="ECO:0000256" key="8">
    <source>
        <dbReference type="ARBA" id="ARBA00022989"/>
    </source>
</evidence>
<dbReference type="SMART" id="SM01024">
    <property type="entry name" value="BCS1_N"/>
    <property type="match status" value="1"/>
</dbReference>
<dbReference type="InterPro" id="IPR050747">
    <property type="entry name" value="Mitochondrial_chaperone_BCS1"/>
</dbReference>
<comment type="subcellular location">
    <subcellularLocation>
        <location evidence="1">Mitochondrion inner membrane</location>
        <topology evidence="1">Single-pass membrane protein</topology>
    </subcellularLocation>
</comment>
<comment type="catalytic activity">
    <reaction evidence="11">
        <text>ATP + H2O = ADP + phosphate + H(+)</text>
        <dbReference type="Rhea" id="RHEA:13065"/>
        <dbReference type="ChEBI" id="CHEBI:15377"/>
        <dbReference type="ChEBI" id="CHEBI:15378"/>
        <dbReference type="ChEBI" id="CHEBI:30616"/>
        <dbReference type="ChEBI" id="CHEBI:43474"/>
        <dbReference type="ChEBI" id="CHEBI:456216"/>
    </reaction>
    <physiologicalReaction direction="left-to-right" evidence="11">
        <dbReference type="Rhea" id="RHEA:13066"/>
    </physiologicalReaction>
</comment>
<keyword evidence="9" id="KW-0496">Mitochondrion</keyword>
<dbReference type="Pfam" id="PF08740">
    <property type="entry name" value="BCS1_N"/>
    <property type="match status" value="1"/>
</dbReference>
<feature type="transmembrane region" description="Helical" evidence="12">
    <location>
        <begin position="16"/>
        <end position="37"/>
    </location>
</feature>
<evidence type="ECO:0000256" key="7">
    <source>
        <dbReference type="ARBA" id="ARBA00022840"/>
    </source>
</evidence>
<dbReference type="InterPro" id="IPR003593">
    <property type="entry name" value="AAA+_ATPase"/>
</dbReference>
<dbReference type="SMART" id="SM00382">
    <property type="entry name" value="AAA"/>
    <property type="match status" value="1"/>
</dbReference>
<dbReference type="CDD" id="cd19510">
    <property type="entry name" value="RecA-like_BCS1"/>
    <property type="match status" value="1"/>
</dbReference>
<evidence type="ECO:0000256" key="2">
    <source>
        <dbReference type="ARBA" id="ARBA00007448"/>
    </source>
</evidence>
<protein>
    <recommendedName>
        <fullName evidence="16">Mitochondrial chaperone BCS1</fullName>
    </recommendedName>
</protein>
<evidence type="ECO:0000259" key="14">
    <source>
        <dbReference type="SMART" id="SM01024"/>
    </source>
</evidence>
<evidence type="ECO:0000256" key="5">
    <source>
        <dbReference type="ARBA" id="ARBA00022792"/>
    </source>
</evidence>
<keyword evidence="10 12" id="KW-0472">Membrane</keyword>
<keyword evidence="8 12" id="KW-1133">Transmembrane helix</keyword>
<dbReference type="SUPFAM" id="SSF52540">
    <property type="entry name" value="P-loop containing nucleoside triphosphate hydrolases"/>
    <property type="match status" value="1"/>
</dbReference>
<feature type="domain" description="AAA+ ATPase" evidence="13">
    <location>
        <begin position="228"/>
        <end position="350"/>
    </location>
</feature>
<organism evidence="15">
    <name type="scientific">Paramoeba aestuarina</name>
    <dbReference type="NCBI Taxonomy" id="180227"/>
    <lineage>
        <taxon>Eukaryota</taxon>
        <taxon>Amoebozoa</taxon>
        <taxon>Discosea</taxon>
        <taxon>Flabellinia</taxon>
        <taxon>Dactylopodida</taxon>
        <taxon>Paramoebidae</taxon>
        <taxon>Paramoeba</taxon>
    </lineage>
</organism>
<sequence>MLQSSIDSSSVTNNQLFLGGIGLYGVAIGAFALRYLGRHVFSNLQRMCVVSLEVSSRDVSHRWLMQWIVAEGLVKSRQISVSSTNAEILANDTHRSDSLFIPAPNVVHLFVHQNRLFSLKRNKPTERSILADSHCELPETLKISMIGRDTAPLREIFRKAQEYVAKIEQNKTVLYNCAGSRWIRLAEPRRMRSLESVVLRSDLMERIITDLSNFFASEKWYHDMGIPFRRGYLLYGPPGCGKSSLVMAAAGKFSLAICMINLSNRSLDDDSLNQLLNSAPKKCAVLLEDIDLAFHQESRITASGLLNALDGVTAQEGRVVFMTTNNVNKLSKALVRPGRIDVRLFLGHADYSQIKRMFLRFFPKEIIAAEKFADTLVRASKSAECGGISTAEIQGFLFHHRESAEKAQQSAEGFFSESAT</sequence>
<accession>A0A7S4KF36</accession>
<dbReference type="InterPro" id="IPR014851">
    <property type="entry name" value="BCS1_N"/>
</dbReference>
<dbReference type="Pfam" id="PF25426">
    <property type="entry name" value="AAA_lid_BCS1"/>
    <property type="match status" value="1"/>
</dbReference>
<evidence type="ECO:0000256" key="11">
    <source>
        <dbReference type="ARBA" id="ARBA00048778"/>
    </source>
</evidence>
<evidence type="ECO:0000259" key="13">
    <source>
        <dbReference type="SMART" id="SM00382"/>
    </source>
</evidence>
<dbReference type="AlphaFoldDB" id="A0A7S4KF36"/>